<keyword evidence="3" id="KW-1185">Reference proteome</keyword>
<reference evidence="2 3" key="1">
    <citation type="journal article" date="2019" name="Sci. Rep.">
        <title>Orb-weaving spider Araneus ventricosus genome elucidates the spidroin gene catalogue.</title>
        <authorList>
            <person name="Kono N."/>
            <person name="Nakamura H."/>
            <person name="Ohtoshi R."/>
            <person name="Moran D.A.P."/>
            <person name="Shinohara A."/>
            <person name="Yoshida Y."/>
            <person name="Fujiwara M."/>
            <person name="Mori M."/>
            <person name="Tomita M."/>
            <person name="Arakawa K."/>
        </authorList>
    </citation>
    <scope>NUCLEOTIDE SEQUENCE [LARGE SCALE GENOMIC DNA]</scope>
</reference>
<evidence type="ECO:0000313" key="3">
    <source>
        <dbReference type="Proteomes" id="UP000499080"/>
    </source>
</evidence>
<dbReference type="OrthoDB" id="6435567at2759"/>
<dbReference type="PANTHER" id="PTHR36688:SF1">
    <property type="entry name" value="ENDONUCLEASE_EXONUCLEASE_PHOSPHATASE DOMAIN-CONTAINING PROTEIN"/>
    <property type="match status" value="1"/>
</dbReference>
<dbReference type="InterPro" id="IPR005135">
    <property type="entry name" value="Endo/exonuclease/phosphatase"/>
</dbReference>
<dbReference type="SUPFAM" id="SSF56219">
    <property type="entry name" value="DNase I-like"/>
    <property type="match status" value="1"/>
</dbReference>
<evidence type="ECO:0000313" key="2">
    <source>
        <dbReference type="EMBL" id="GBL99150.1"/>
    </source>
</evidence>
<dbReference type="AlphaFoldDB" id="A0A4Y2C3U6"/>
<protein>
    <recommendedName>
        <fullName evidence="1">Endonuclease/exonuclease/phosphatase domain-containing protein</fullName>
    </recommendedName>
</protein>
<evidence type="ECO:0000259" key="1">
    <source>
        <dbReference type="Pfam" id="PF14529"/>
    </source>
</evidence>
<dbReference type="Proteomes" id="UP000499080">
    <property type="component" value="Unassembled WGS sequence"/>
</dbReference>
<accession>A0A4Y2C3U6</accession>
<comment type="caution">
    <text evidence="2">The sequence shown here is derived from an EMBL/GenBank/DDBJ whole genome shotgun (WGS) entry which is preliminary data.</text>
</comment>
<feature type="domain" description="Endonuclease/exonuclease/phosphatase" evidence="1">
    <location>
        <begin position="97"/>
        <end position="200"/>
    </location>
</feature>
<name>A0A4Y2C3U6_ARAVE</name>
<proteinExistence type="predicted"/>
<dbReference type="Pfam" id="PF14529">
    <property type="entry name" value="Exo_endo_phos_2"/>
    <property type="match status" value="1"/>
</dbReference>
<organism evidence="2 3">
    <name type="scientific">Araneus ventricosus</name>
    <name type="common">Orbweaver spider</name>
    <name type="synonym">Epeira ventricosa</name>
    <dbReference type="NCBI Taxonomy" id="182803"/>
    <lineage>
        <taxon>Eukaryota</taxon>
        <taxon>Metazoa</taxon>
        <taxon>Ecdysozoa</taxon>
        <taxon>Arthropoda</taxon>
        <taxon>Chelicerata</taxon>
        <taxon>Arachnida</taxon>
        <taxon>Araneae</taxon>
        <taxon>Araneomorphae</taxon>
        <taxon>Entelegynae</taxon>
        <taxon>Araneoidea</taxon>
        <taxon>Araneidae</taxon>
        <taxon>Araneus</taxon>
    </lineage>
</organism>
<dbReference type="GO" id="GO:0003824">
    <property type="term" value="F:catalytic activity"/>
    <property type="evidence" value="ECO:0007669"/>
    <property type="project" value="InterPro"/>
</dbReference>
<dbReference type="EMBL" id="BGPR01000145">
    <property type="protein sequence ID" value="GBL99150.1"/>
    <property type="molecule type" value="Genomic_DNA"/>
</dbReference>
<dbReference type="InterPro" id="IPR036691">
    <property type="entry name" value="Endo/exonu/phosph_ase_sf"/>
</dbReference>
<sequence length="588" mass="66153">MRIEVVWLKSLDFHLSPKSCLAAATWQGVALGGMDDARREFFLLGVKAIPLCSANAWQAPEQSQTSTFGCSSDLDQSQSDSDLEIQSISINCNGEPISVFNVYLPPNGRGLNDGLSLASDKQTIILGELNAKNTLWGCTGNNQNDTELLEFADDRAFMFLNDKSHTHSSYSYATSEALDVSIVSSDLSSKCRRNVLDNIGSVLDNIGYNSLLRSCVTRRNFWIFIKANLELYRSVITESIEQRIFPDELEHNWLCELESDIKQLDSKRGPSPDGFHGLMITNIGSCAKQNLLNILNQSWSIGRLPRDWKRTTVILIRKVNKPAGSPDSHRPVALTNIICKVLDKLVLNLINFHLESNNLFPAEQYGFRKGHCTQDQILFFTHHVKDAQNKKPSNHTIAILFDLTTGDIILSTNYMTDSLLMAKKRLNIGKFISCCEWGADAGTLRTTYISPIRPILEHGYQVYQVAYDTNLDKLERVQLSAARIVTGLRGRIPADMVLYEADLQPLRLRSTPNLTKYFSKLFSYNNQQRTANILRSRHNNQRLKKSSPLGHASKMDALHALVEFHSLKSITFPLDSLPGVFFRVIDSY</sequence>
<dbReference type="Gene3D" id="3.60.10.10">
    <property type="entry name" value="Endonuclease/exonuclease/phosphatase"/>
    <property type="match status" value="1"/>
</dbReference>
<gene>
    <name evidence="2" type="ORF">AVEN_64140_1</name>
</gene>
<dbReference type="PANTHER" id="PTHR36688">
    <property type="entry name" value="ENDO/EXONUCLEASE/PHOSPHATASE DOMAIN-CONTAINING PROTEIN"/>
    <property type="match status" value="1"/>
</dbReference>
<dbReference type="InterPro" id="IPR052560">
    <property type="entry name" value="RdDP_mobile_element"/>
</dbReference>